<evidence type="ECO:0000313" key="2">
    <source>
        <dbReference type="Proteomes" id="UP001214576"/>
    </source>
</evidence>
<name>A0AAD4UCY2_OVIAM</name>
<dbReference type="AlphaFoldDB" id="A0AAD4UCY2"/>
<sequence length="138" mass="15257">MPLELVAPCEPLATEEPVADKGPLASVQAHGISIELSAFNVSTSSCYSIFSEYSSKVLVTLFPENVFVWLPLGENSNQELHVEQAGQVISENVCVLKKGFHLQVSGSSFHNFNDVLEDNASWFEEFVVSEGRNRTRPR</sequence>
<gene>
    <name evidence="1" type="ORF">MG293_004438</name>
</gene>
<accession>A0AAD4UCY2</accession>
<reference evidence="1" key="1">
    <citation type="submission" date="2022-03" db="EMBL/GenBank/DDBJ databases">
        <title>Genomic analyses of argali, domestic sheep and their hybrids provide insights into chromosomal evolution, heterosis and genetic basis of agronomic traits.</title>
        <authorList>
            <person name="Li M."/>
        </authorList>
    </citation>
    <scope>NUCLEOTIDE SEQUENCE</scope>
    <source>
        <strain evidence="1">CAU-MHL-2022a</strain>
        <tissue evidence="1">Skin</tissue>
    </source>
</reference>
<comment type="caution">
    <text evidence="1">The sequence shown here is derived from an EMBL/GenBank/DDBJ whole genome shotgun (WGS) entry which is preliminary data.</text>
</comment>
<dbReference type="Proteomes" id="UP001214576">
    <property type="component" value="Unassembled WGS sequence"/>
</dbReference>
<protein>
    <submittedName>
        <fullName evidence="1">Uncharacterized protein</fullName>
    </submittedName>
</protein>
<dbReference type="EMBL" id="JAKZEL010000004">
    <property type="protein sequence ID" value="KAI4544172.1"/>
    <property type="molecule type" value="Genomic_DNA"/>
</dbReference>
<proteinExistence type="predicted"/>
<keyword evidence="2" id="KW-1185">Reference proteome</keyword>
<organism evidence="1 2">
    <name type="scientific">Ovis ammon polii</name>
    <dbReference type="NCBI Taxonomy" id="230172"/>
    <lineage>
        <taxon>Eukaryota</taxon>
        <taxon>Metazoa</taxon>
        <taxon>Chordata</taxon>
        <taxon>Craniata</taxon>
        <taxon>Vertebrata</taxon>
        <taxon>Euteleostomi</taxon>
        <taxon>Mammalia</taxon>
        <taxon>Eutheria</taxon>
        <taxon>Laurasiatheria</taxon>
        <taxon>Artiodactyla</taxon>
        <taxon>Ruminantia</taxon>
        <taxon>Pecora</taxon>
        <taxon>Bovidae</taxon>
        <taxon>Caprinae</taxon>
        <taxon>Ovis</taxon>
    </lineage>
</organism>
<evidence type="ECO:0000313" key="1">
    <source>
        <dbReference type="EMBL" id="KAI4544172.1"/>
    </source>
</evidence>